<dbReference type="SUPFAM" id="SSF57850">
    <property type="entry name" value="RING/U-box"/>
    <property type="match status" value="2"/>
</dbReference>
<comment type="caution">
    <text evidence="6">The sequence shown here is derived from an EMBL/GenBank/DDBJ whole genome shotgun (WGS) entry which is preliminary data.</text>
</comment>
<dbReference type="PROSITE" id="PS00518">
    <property type="entry name" value="ZF_RING_1"/>
    <property type="match status" value="1"/>
</dbReference>
<keyword evidence="7" id="KW-1185">Reference proteome</keyword>
<dbReference type="AlphaFoldDB" id="A0AAD4QU81"/>
<evidence type="ECO:0000256" key="4">
    <source>
        <dbReference type="ARBA" id="ARBA00022833"/>
    </source>
</evidence>
<keyword evidence="1" id="KW-0479">Metal-binding</keyword>
<feature type="domain" description="IBR" evidence="5">
    <location>
        <begin position="701"/>
        <end position="753"/>
    </location>
</feature>
<sequence length="917" mass="102376">MIFNVESLVDLQSLSPAIMSPAVCFSSADNKKKVSGAAALDLGASEYDYPELDSKPTLVDRRRQFGGSKKGRRHHAGESAATRAYLIKEVVVHGADAKLGKKRRSRLLSEHVDDFNLSVPYSLNRKGRWAALDDAAGCLVQPSLTSTADDVKYSIIDSYLSARNQSSPDSRVRAYQEFNRDGQLILNREAVSSRGAHLKTLLPSDPDLDSEFDFSSDMNRKAEPLASKDLNSVNVQYRLARGVPGKGSSSKGCGPVRSIKRVNIQLTQSVYSTGTTASDLNDFDEEETQDENDYVAMYKPQWNVTYSLADFVKTDDREEQPVIVRRNKSLESFDESSKDQYDFVMPSALELTIDEKCNTLLGVKAQTSGIVASVSAQFNQLKAGKEWFFEAFDFPLDRYHLETVDQWKSQVECLAKARQLSSSRILLDLTSRLCEHSPRPLLVVIIDRELKKVVINGAFKCSSEESRLADIIRWKNFENPEAGLQNLISLIINVCTPFYKRSTDASETNEKKELLKTVFNSSRLSVSAEPTNIYEILHKNHLNLTCASPNADKFVLLSPQLSPVSQNVPEVSKSENEDDNLSLSDFETVDMSEFESDSENLPQAMEKVTPETKAIQFVEKCEKCGAEPDSERGFIVMLDACAHRFCTECLSQAFIADIEASRVPLKCLVPSCGCDIALESIQLILPLPIANYATRLYFILSQLTESKLITECPACQGLLSIENVGEFGQMCCLKCSVNWCVGCKSQPHWPLSCAQAAEWSLKFEHQYLLDCKRAGDEAQVVPGTKNNAIAQQFSTICSESRARRLDVKTSWQLAKNMRRLTDYKMERLFVDARKTALHLLEYGFAWLYITRGTQQSRPQNWSQVKALLSNIRNKIESIDSELIFSGSLTDSAAVIGKVQEINALVGKVIDKVGSEQR</sequence>
<proteinExistence type="predicted"/>
<evidence type="ECO:0000256" key="2">
    <source>
        <dbReference type="ARBA" id="ARBA00022771"/>
    </source>
</evidence>
<protein>
    <submittedName>
        <fullName evidence="6">E3 ubiquitin-protein ligase</fullName>
    </submittedName>
</protein>
<dbReference type="InterPro" id="IPR013083">
    <property type="entry name" value="Znf_RING/FYVE/PHD"/>
</dbReference>
<keyword evidence="3" id="KW-0833">Ubl conjugation pathway</keyword>
<dbReference type="CDD" id="cd20335">
    <property type="entry name" value="BRcat_RBR"/>
    <property type="match status" value="1"/>
</dbReference>
<gene>
    <name evidence="6" type="ORF">DdX_16142</name>
</gene>
<keyword evidence="4" id="KW-0862">Zinc</keyword>
<dbReference type="Proteomes" id="UP001201812">
    <property type="component" value="Unassembled WGS sequence"/>
</dbReference>
<accession>A0AAD4QU81</accession>
<evidence type="ECO:0000259" key="5">
    <source>
        <dbReference type="Pfam" id="PF01485"/>
    </source>
</evidence>
<name>A0AAD4QU81_9BILA</name>
<evidence type="ECO:0000256" key="1">
    <source>
        <dbReference type="ARBA" id="ARBA00022723"/>
    </source>
</evidence>
<dbReference type="InterPro" id="IPR017907">
    <property type="entry name" value="Znf_RING_CS"/>
</dbReference>
<keyword evidence="2" id="KW-0863">Zinc-finger</keyword>
<dbReference type="PANTHER" id="PTHR31063:SF4">
    <property type="entry name" value="IBR DOMAIN-CONTAINING PROTEIN"/>
    <property type="match status" value="1"/>
</dbReference>
<dbReference type="Gene3D" id="3.30.40.10">
    <property type="entry name" value="Zinc/RING finger domain, C3HC4 (zinc finger)"/>
    <property type="match status" value="1"/>
</dbReference>
<dbReference type="PANTHER" id="PTHR31063">
    <property type="entry name" value="PROTEIN CBG08668"/>
    <property type="match status" value="1"/>
</dbReference>
<dbReference type="GO" id="GO:0008270">
    <property type="term" value="F:zinc ion binding"/>
    <property type="evidence" value="ECO:0007669"/>
    <property type="project" value="UniProtKB-KW"/>
</dbReference>
<dbReference type="InterPro" id="IPR002867">
    <property type="entry name" value="IBR_dom"/>
</dbReference>
<evidence type="ECO:0000313" key="6">
    <source>
        <dbReference type="EMBL" id="KAI1701388.1"/>
    </source>
</evidence>
<dbReference type="EMBL" id="JAKKPZ010000120">
    <property type="protein sequence ID" value="KAI1701388.1"/>
    <property type="molecule type" value="Genomic_DNA"/>
</dbReference>
<evidence type="ECO:0000313" key="7">
    <source>
        <dbReference type="Proteomes" id="UP001201812"/>
    </source>
</evidence>
<dbReference type="Pfam" id="PF01485">
    <property type="entry name" value="IBR"/>
    <property type="match status" value="1"/>
</dbReference>
<evidence type="ECO:0000256" key="3">
    <source>
        <dbReference type="ARBA" id="ARBA00022786"/>
    </source>
</evidence>
<organism evidence="6 7">
    <name type="scientific">Ditylenchus destructor</name>
    <dbReference type="NCBI Taxonomy" id="166010"/>
    <lineage>
        <taxon>Eukaryota</taxon>
        <taxon>Metazoa</taxon>
        <taxon>Ecdysozoa</taxon>
        <taxon>Nematoda</taxon>
        <taxon>Chromadorea</taxon>
        <taxon>Rhabditida</taxon>
        <taxon>Tylenchina</taxon>
        <taxon>Tylenchomorpha</taxon>
        <taxon>Sphaerularioidea</taxon>
        <taxon>Anguinidae</taxon>
        <taxon>Anguininae</taxon>
        <taxon>Ditylenchus</taxon>
    </lineage>
</organism>
<reference evidence="6" key="1">
    <citation type="submission" date="2022-01" db="EMBL/GenBank/DDBJ databases">
        <title>Genome Sequence Resource for Two Populations of Ditylenchus destructor, the Migratory Endoparasitic Phytonematode.</title>
        <authorList>
            <person name="Zhang H."/>
            <person name="Lin R."/>
            <person name="Xie B."/>
        </authorList>
    </citation>
    <scope>NUCLEOTIDE SEQUENCE</scope>
    <source>
        <strain evidence="6">BazhouSP</strain>
    </source>
</reference>